<organism evidence="2 3">
    <name type="scientific">Musa troglodytarum</name>
    <name type="common">fe'i banana</name>
    <dbReference type="NCBI Taxonomy" id="320322"/>
    <lineage>
        <taxon>Eukaryota</taxon>
        <taxon>Viridiplantae</taxon>
        <taxon>Streptophyta</taxon>
        <taxon>Embryophyta</taxon>
        <taxon>Tracheophyta</taxon>
        <taxon>Spermatophyta</taxon>
        <taxon>Magnoliopsida</taxon>
        <taxon>Liliopsida</taxon>
        <taxon>Zingiberales</taxon>
        <taxon>Musaceae</taxon>
        <taxon>Musa</taxon>
    </lineage>
</organism>
<evidence type="ECO:0000313" key="2">
    <source>
        <dbReference type="EMBL" id="URD80748.1"/>
    </source>
</evidence>
<evidence type="ECO:0000313" key="3">
    <source>
        <dbReference type="Proteomes" id="UP001055439"/>
    </source>
</evidence>
<dbReference type="Proteomes" id="UP001055439">
    <property type="component" value="Chromosome 10"/>
</dbReference>
<dbReference type="GO" id="GO:0005634">
    <property type="term" value="C:nucleus"/>
    <property type="evidence" value="ECO:0007669"/>
    <property type="project" value="TreeGrafter"/>
</dbReference>
<dbReference type="GO" id="GO:0003887">
    <property type="term" value="F:DNA-directed DNA polymerase activity"/>
    <property type="evidence" value="ECO:0007669"/>
    <property type="project" value="TreeGrafter"/>
</dbReference>
<dbReference type="GO" id="GO:0016035">
    <property type="term" value="C:zeta DNA polymerase complex"/>
    <property type="evidence" value="ECO:0007669"/>
    <property type="project" value="InterPro"/>
</dbReference>
<dbReference type="EMBL" id="CP097503">
    <property type="protein sequence ID" value="URD80748.1"/>
    <property type="molecule type" value="Genomic_DNA"/>
</dbReference>
<dbReference type="InterPro" id="IPR030559">
    <property type="entry name" value="PolZ_Rev3"/>
</dbReference>
<protein>
    <submittedName>
        <fullName evidence="2">DNA polymerase</fullName>
    </submittedName>
</protein>
<dbReference type="PANTHER" id="PTHR45812">
    <property type="entry name" value="DNA POLYMERASE ZETA CATALYTIC SUBUNIT"/>
    <property type="match status" value="1"/>
</dbReference>
<dbReference type="OrthoDB" id="2414538at2759"/>
<sequence length="334" mass="38406">MTDGVNHNSPEFNTNSPYQYAIDRNLGLSHIQATFITRREEKESSSPCRFATALDLKRRYLSMRDGNYCKAKTITEGLCLALKDRFRYIHIESDYKLVDYNLYGMSHIHMSKIKFRPPLPDSFVPKSSYKEKHDVKDDLCEEVGDSAIWLSSTVLSSLIWSDSVVSQSSSENILNEKYKIYTSLSQTSSEVKMVQSLIPIWEKSLPENAFATEDGDKLEEHIKSFIGIDQNSKSMGCQNSSNSSGEPLNHHEDKNDMLHGLLSKGQGDIFCMRKYLNLMNWQLAKGLHQHQVELKIKRLVRIGLYKCIDTWYANVYRCFNEEEKEGEEEGVVEK</sequence>
<dbReference type="GO" id="GO:0042276">
    <property type="term" value="P:error-prone translesion synthesis"/>
    <property type="evidence" value="ECO:0007669"/>
    <property type="project" value="TreeGrafter"/>
</dbReference>
<name>A0A9E7ERW8_9LILI</name>
<proteinExistence type="predicted"/>
<feature type="compositionally biased region" description="Polar residues" evidence="1">
    <location>
        <begin position="233"/>
        <end position="246"/>
    </location>
</feature>
<evidence type="ECO:0000256" key="1">
    <source>
        <dbReference type="SAM" id="MobiDB-lite"/>
    </source>
</evidence>
<dbReference type="GO" id="GO:0000724">
    <property type="term" value="P:double-strand break repair via homologous recombination"/>
    <property type="evidence" value="ECO:0007669"/>
    <property type="project" value="TreeGrafter"/>
</dbReference>
<dbReference type="AlphaFoldDB" id="A0A9E7ERW8"/>
<keyword evidence="3" id="KW-1185">Reference proteome</keyword>
<dbReference type="PANTHER" id="PTHR45812:SF1">
    <property type="entry name" value="DNA POLYMERASE ZETA CATALYTIC SUBUNIT"/>
    <property type="match status" value="1"/>
</dbReference>
<feature type="region of interest" description="Disordered" evidence="1">
    <location>
        <begin position="233"/>
        <end position="252"/>
    </location>
</feature>
<accession>A0A9E7ERW8</accession>
<reference evidence="2" key="1">
    <citation type="submission" date="2022-05" db="EMBL/GenBank/DDBJ databases">
        <title>The Musa troglodytarum L. genome provides insights into the mechanism of non-climacteric behaviour and enrichment of carotenoids.</title>
        <authorList>
            <person name="Wang J."/>
        </authorList>
    </citation>
    <scope>NUCLEOTIDE SEQUENCE</scope>
    <source>
        <tissue evidence="2">Leaf</tissue>
    </source>
</reference>
<gene>
    <name evidence="2" type="ORF">MUK42_19024</name>
</gene>